<keyword evidence="2" id="KW-1185">Reference proteome</keyword>
<accession>A0A9W8AEX4</accession>
<reference evidence="1" key="1">
    <citation type="submission" date="2022-07" db="EMBL/GenBank/DDBJ databases">
        <title>Phylogenomic reconstructions and comparative analyses of Kickxellomycotina fungi.</title>
        <authorList>
            <person name="Reynolds N.K."/>
            <person name="Stajich J.E."/>
            <person name="Barry K."/>
            <person name="Grigoriev I.V."/>
            <person name="Crous P."/>
            <person name="Smith M.E."/>
        </authorList>
    </citation>
    <scope>NUCLEOTIDE SEQUENCE</scope>
    <source>
        <strain evidence="1">RSA 861</strain>
    </source>
</reference>
<sequence length="313" mass="34640">MNALRIRLLGRVLSRSRLALPTPARTPVPVACHTAPWVPTAQITSPRWLATSVPVEETVATEAAEPVVEPSPEELADTYKPMVPTGVDFPTLHATLAEQLKDLVPHCMPTHTQLHLLINVVTTTEEAAQAAEIMAQWHAADLPVTSLATSRFIYQCCKLGCPRFALKILSDRVTYGANPRLKHIHHLMSHYGHRSLVHSQACAANASDDQLRTLFEHAQDDMFRAFALPEFYQLAYDATSYSILIRYCVQAATDESYRRASVAAAEATQFDPPLITEEAAVLLRDACKARGEHDKASYLNQVIAKLPQENRSV</sequence>
<comment type="caution">
    <text evidence="1">The sequence shown here is derived from an EMBL/GenBank/DDBJ whole genome shotgun (WGS) entry which is preliminary data.</text>
</comment>
<protein>
    <submittedName>
        <fullName evidence="1">Uncharacterized protein</fullName>
    </submittedName>
</protein>
<proteinExistence type="predicted"/>
<dbReference type="OrthoDB" id="2123547at2759"/>
<organism evidence="1 2">
    <name type="scientific">Tieghemiomyces parasiticus</name>
    <dbReference type="NCBI Taxonomy" id="78921"/>
    <lineage>
        <taxon>Eukaryota</taxon>
        <taxon>Fungi</taxon>
        <taxon>Fungi incertae sedis</taxon>
        <taxon>Zoopagomycota</taxon>
        <taxon>Kickxellomycotina</taxon>
        <taxon>Dimargaritomycetes</taxon>
        <taxon>Dimargaritales</taxon>
        <taxon>Dimargaritaceae</taxon>
        <taxon>Tieghemiomyces</taxon>
    </lineage>
</organism>
<dbReference type="EMBL" id="JANBPT010000277">
    <property type="protein sequence ID" value="KAJ1924367.1"/>
    <property type="molecule type" value="Genomic_DNA"/>
</dbReference>
<evidence type="ECO:0000313" key="1">
    <source>
        <dbReference type="EMBL" id="KAJ1924367.1"/>
    </source>
</evidence>
<name>A0A9W8AEX4_9FUNG</name>
<evidence type="ECO:0000313" key="2">
    <source>
        <dbReference type="Proteomes" id="UP001150569"/>
    </source>
</evidence>
<dbReference type="Proteomes" id="UP001150569">
    <property type="component" value="Unassembled WGS sequence"/>
</dbReference>
<gene>
    <name evidence="1" type="ORF">IWQ60_005247</name>
</gene>
<dbReference type="AlphaFoldDB" id="A0A9W8AEX4"/>